<dbReference type="Pfam" id="PF00528">
    <property type="entry name" value="BPD_transp_1"/>
    <property type="match status" value="1"/>
</dbReference>
<keyword evidence="11" id="KW-1185">Reference proteome</keyword>
<evidence type="ECO:0000256" key="8">
    <source>
        <dbReference type="RuleBase" id="RU363032"/>
    </source>
</evidence>
<evidence type="ECO:0000256" key="5">
    <source>
        <dbReference type="ARBA" id="ARBA00022692"/>
    </source>
</evidence>
<dbReference type="Proteomes" id="UP001209083">
    <property type="component" value="Chromosome"/>
</dbReference>
<accession>A0ABY8QR37</accession>
<feature type="transmembrane region" description="Helical" evidence="8">
    <location>
        <begin position="62"/>
        <end position="88"/>
    </location>
</feature>
<gene>
    <name evidence="10" type="ORF">LWF01_15405</name>
</gene>
<keyword evidence="4" id="KW-0997">Cell inner membrane</keyword>
<evidence type="ECO:0000256" key="3">
    <source>
        <dbReference type="ARBA" id="ARBA00022475"/>
    </source>
</evidence>
<keyword evidence="7 8" id="KW-0472">Membrane</keyword>
<keyword evidence="2 8" id="KW-0813">Transport</keyword>
<dbReference type="Gene3D" id="1.10.3720.10">
    <property type="entry name" value="MetI-like"/>
    <property type="match status" value="1"/>
</dbReference>
<dbReference type="PROSITE" id="PS50928">
    <property type="entry name" value="ABC_TM1"/>
    <property type="match status" value="1"/>
</dbReference>
<evidence type="ECO:0000256" key="6">
    <source>
        <dbReference type="ARBA" id="ARBA00022989"/>
    </source>
</evidence>
<dbReference type="EMBL" id="CP090958">
    <property type="protein sequence ID" value="WGW11460.1"/>
    <property type="molecule type" value="Genomic_DNA"/>
</dbReference>
<feature type="domain" description="ABC transmembrane type-1" evidence="9">
    <location>
        <begin position="62"/>
        <end position="250"/>
    </location>
</feature>
<organism evidence="10 11">
    <name type="scientific">Saxibacter everestensis</name>
    <dbReference type="NCBI Taxonomy" id="2909229"/>
    <lineage>
        <taxon>Bacteria</taxon>
        <taxon>Bacillati</taxon>
        <taxon>Actinomycetota</taxon>
        <taxon>Actinomycetes</taxon>
        <taxon>Micrococcales</taxon>
        <taxon>Brevibacteriaceae</taxon>
        <taxon>Saxibacter</taxon>
    </lineage>
</organism>
<keyword evidence="3" id="KW-1003">Cell membrane</keyword>
<keyword evidence="5 8" id="KW-0812">Transmembrane</keyword>
<dbReference type="InterPro" id="IPR035906">
    <property type="entry name" value="MetI-like_sf"/>
</dbReference>
<feature type="transmembrane region" description="Helical" evidence="8">
    <location>
        <begin position="133"/>
        <end position="154"/>
    </location>
</feature>
<dbReference type="PANTHER" id="PTHR43357">
    <property type="entry name" value="INNER MEMBRANE ABC TRANSPORTER PERMEASE PROTEIN YDCV"/>
    <property type="match status" value="1"/>
</dbReference>
<feature type="transmembrane region" description="Helical" evidence="8">
    <location>
        <begin position="232"/>
        <end position="253"/>
    </location>
</feature>
<evidence type="ECO:0000259" key="9">
    <source>
        <dbReference type="PROSITE" id="PS50928"/>
    </source>
</evidence>
<evidence type="ECO:0000256" key="7">
    <source>
        <dbReference type="ARBA" id="ARBA00023136"/>
    </source>
</evidence>
<evidence type="ECO:0000256" key="4">
    <source>
        <dbReference type="ARBA" id="ARBA00022519"/>
    </source>
</evidence>
<dbReference type="CDD" id="cd06261">
    <property type="entry name" value="TM_PBP2"/>
    <property type="match status" value="1"/>
</dbReference>
<evidence type="ECO:0000313" key="10">
    <source>
        <dbReference type="EMBL" id="WGW11460.1"/>
    </source>
</evidence>
<sequence>MRLSRVVLLLVCGLIALWLVAPTLVVIPLSFTSQQSLAFPPTGLSLRWYENFFASPQWIGGLLNSLQIGLMVAVIATVIGTAAAYGLMKIAGFRKAASNNLLLLPMLVPGVIFAVGVYAIFLRLHLVGTLPGFLLAHTVLAIPFVVVPVTSVLASYDEQLERAAWVCGAGKLKAFLSVTLPVIAPGVTAGFLFAFITSFDEVIVSLFISNPYLQTLPVRMFTSLQREVDPTIAAAATIIMLITTAAAAVGVLARAKRSKTNV</sequence>
<protein>
    <submittedName>
        <fullName evidence="10">ABC transporter permease</fullName>
    </submittedName>
</protein>
<reference evidence="10 11" key="1">
    <citation type="submission" date="2023-05" db="EMBL/GenBank/DDBJ databases">
        <title>Lithophilousrod everest ZFBP1038 complete genpme.</title>
        <authorList>
            <person name="Tian M."/>
        </authorList>
    </citation>
    <scope>NUCLEOTIDE SEQUENCE [LARGE SCALE GENOMIC DNA]</scope>
    <source>
        <strain evidence="10 11">ZFBP1038</strain>
    </source>
</reference>
<name>A0ABY8QR37_9MICO</name>
<dbReference type="SUPFAM" id="SSF161098">
    <property type="entry name" value="MetI-like"/>
    <property type="match status" value="1"/>
</dbReference>
<comment type="similarity">
    <text evidence="8">Belongs to the binding-protein-dependent transport system permease family.</text>
</comment>
<keyword evidence="6 8" id="KW-1133">Transmembrane helix</keyword>
<evidence type="ECO:0000256" key="1">
    <source>
        <dbReference type="ARBA" id="ARBA00004429"/>
    </source>
</evidence>
<dbReference type="PANTHER" id="PTHR43357:SF4">
    <property type="entry name" value="INNER MEMBRANE ABC TRANSPORTER PERMEASE PROTEIN YDCV"/>
    <property type="match status" value="1"/>
</dbReference>
<comment type="subcellular location">
    <subcellularLocation>
        <location evidence="1">Cell inner membrane</location>
        <topology evidence="1">Multi-pass membrane protein</topology>
    </subcellularLocation>
    <subcellularLocation>
        <location evidence="8">Cell membrane</location>
        <topology evidence="8">Multi-pass membrane protein</topology>
    </subcellularLocation>
</comment>
<dbReference type="RefSeq" id="WP_349638250.1">
    <property type="nucleotide sequence ID" value="NZ_CP090958.1"/>
</dbReference>
<evidence type="ECO:0000313" key="11">
    <source>
        <dbReference type="Proteomes" id="UP001209083"/>
    </source>
</evidence>
<proteinExistence type="inferred from homology"/>
<dbReference type="InterPro" id="IPR000515">
    <property type="entry name" value="MetI-like"/>
</dbReference>
<feature type="transmembrane region" description="Helical" evidence="8">
    <location>
        <begin position="174"/>
        <end position="196"/>
    </location>
</feature>
<evidence type="ECO:0000256" key="2">
    <source>
        <dbReference type="ARBA" id="ARBA00022448"/>
    </source>
</evidence>
<feature type="transmembrane region" description="Helical" evidence="8">
    <location>
        <begin position="100"/>
        <end position="121"/>
    </location>
</feature>